<dbReference type="RefSeq" id="XP_040737519.1">
    <property type="nucleotide sequence ID" value="XM_040881887.1"/>
</dbReference>
<dbReference type="SUPFAM" id="SSF52949">
    <property type="entry name" value="Macro domain-like"/>
    <property type="match status" value="1"/>
</dbReference>
<dbReference type="OrthoDB" id="6082470at2759"/>
<evidence type="ECO:0000313" key="3">
    <source>
        <dbReference type="Proteomes" id="UP000249363"/>
    </source>
</evidence>
<feature type="domain" description="Macro-like" evidence="1">
    <location>
        <begin position="12"/>
        <end position="223"/>
    </location>
</feature>
<sequence>MQTGITCANAVFKMALPKFLVLCIDDRDIQTLHSTLSKSWPAHSHTLQLTTIHENLRNLPNSTKFDLIVSPANSYGILDGGFDDAISRTFCLPQHDYRALTNVAQQKLYEQWHGFAPPGTCTLVSMPRELRETNRWGCKLLALCPTMRTPSDARWDREVVYECMWSLMCEVGRWNKSVSSSSTTTAKEKIETILITPLATGTGGVSREKWALQFVLALKHFVDAQEKPERWGRLKWEDLKEAKEVERSWQM</sequence>
<name>A0A364LAZ7_TALAM</name>
<comment type="caution">
    <text evidence="2">The sequence shown here is derived from an EMBL/GenBank/DDBJ whole genome shotgun (WGS) entry which is preliminary data.</text>
</comment>
<organism evidence="2 3">
    <name type="scientific">Talaromyces amestolkiae</name>
    <dbReference type="NCBI Taxonomy" id="1196081"/>
    <lineage>
        <taxon>Eukaryota</taxon>
        <taxon>Fungi</taxon>
        <taxon>Dikarya</taxon>
        <taxon>Ascomycota</taxon>
        <taxon>Pezizomycotina</taxon>
        <taxon>Eurotiomycetes</taxon>
        <taxon>Eurotiomycetidae</taxon>
        <taxon>Eurotiales</taxon>
        <taxon>Trichocomaceae</taxon>
        <taxon>Talaromyces</taxon>
        <taxon>Talaromyces sect. Talaromyces</taxon>
    </lineage>
</organism>
<dbReference type="STRING" id="1196081.A0A364LAZ7"/>
<evidence type="ECO:0000313" key="2">
    <source>
        <dbReference type="EMBL" id="RAO73005.1"/>
    </source>
</evidence>
<dbReference type="GeneID" id="63798231"/>
<gene>
    <name evidence="2" type="ORF">BHQ10_009017</name>
</gene>
<dbReference type="Proteomes" id="UP000249363">
    <property type="component" value="Unassembled WGS sequence"/>
</dbReference>
<dbReference type="InterPro" id="IPR028071">
    <property type="entry name" value="Macro-like_dom"/>
</dbReference>
<reference evidence="2 3" key="1">
    <citation type="journal article" date="2017" name="Biotechnol. Biofuels">
        <title>Differential beta-glucosidase expression as a function of carbon source availability in Talaromyces amestolkiae: a genomic and proteomic approach.</title>
        <authorList>
            <person name="de Eugenio L.I."/>
            <person name="Mendez-Liter J.A."/>
            <person name="Nieto-Dominguez M."/>
            <person name="Alonso L."/>
            <person name="Gil-Munoz J."/>
            <person name="Barriuso J."/>
            <person name="Prieto A."/>
            <person name="Martinez M.J."/>
        </authorList>
    </citation>
    <scope>NUCLEOTIDE SEQUENCE [LARGE SCALE GENOMIC DNA]</scope>
    <source>
        <strain evidence="2 3">CIB</strain>
    </source>
</reference>
<dbReference type="Pfam" id="PF14519">
    <property type="entry name" value="Macro_2"/>
    <property type="match status" value="1"/>
</dbReference>
<protein>
    <recommendedName>
        <fullName evidence="1">Macro-like domain-containing protein</fullName>
    </recommendedName>
</protein>
<proteinExistence type="predicted"/>
<dbReference type="AlphaFoldDB" id="A0A364LAZ7"/>
<accession>A0A364LAZ7</accession>
<dbReference type="EMBL" id="MIKG01000022">
    <property type="protein sequence ID" value="RAO73005.1"/>
    <property type="molecule type" value="Genomic_DNA"/>
</dbReference>
<dbReference type="InterPro" id="IPR043472">
    <property type="entry name" value="Macro_dom-like"/>
</dbReference>
<evidence type="ECO:0000259" key="1">
    <source>
        <dbReference type="Pfam" id="PF14519"/>
    </source>
</evidence>
<keyword evidence="3" id="KW-1185">Reference proteome</keyword>
<dbReference type="Gene3D" id="3.40.220.10">
    <property type="entry name" value="Leucine Aminopeptidase, subunit E, domain 1"/>
    <property type="match status" value="1"/>
</dbReference>